<organism evidence="1 2">
    <name type="scientific">Austropuccinia psidii MF-1</name>
    <dbReference type="NCBI Taxonomy" id="1389203"/>
    <lineage>
        <taxon>Eukaryota</taxon>
        <taxon>Fungi</taxon>
        <taxon>Dikarya</taxon>
        <taxon>Basidiomycota</taxon>
        <taxon>Pucciniomycotina</taxon>
        <taxon>Pucciniomycetes</taxon>
        <taxon>Pucciniales</taxon>
        <taxon>Sphaerophragmiaceae</taxon>
        <taxon>Austropuccinia</taxon>
    </lineage>
</organism>
<accession>A0A9Q3IA61</accession>
<comment type="caution">
    <text evidence="1">The sequence shown here is derived from an EMBL/GenBank/DDBJ whole genome shotgun (WGS) entry which is preliminary data.</text>
</comment>
<name>A0A9Q3IA61_9BASI</name>
<keyword evidence="2" id="KW-1185">Reference proteome</keyword>
<protein>
    <submittedName>
        <fullName evidence="1">Uncharacterized protein</fullName>
    </submittedName>
</protein>
<reference evidence="1" key="1">
    <citation type="submission" date="2021-03" db="EMBL/GenBank/DDBJ databases">
        <title>Draft genome sequence of rust myrtle Austropuccinia psidii MF-1, a brazilian biotype.</title>
        <authorList>
            <person name="Quecine M.C."/>
            <person name="Pachon D.M.R."/>
            <person name="Bonatelli M.L."/>
            <person name="Correr F.H."/>
            <person name="Franceschini L.M."/>
            <person name="Leite T.F."/>
            <person name="Margarido G.R.A."/>
            <person name="Almeida C.A."/>
            <person name="Ferrarezi J.A."/>
            <person name="Labate C.A."/>
        </authorList>
    </citation>
    <scope>NUCLEOTIDE SEQUENCE</scope>
    <source>
        <strain evidence="1">MF-1</strain>
    </source>
</reference>
<gene>
    <name evidence="1" type="ORF">O181_073558</name>
</gene>
<evidence type="ECO:0000313" key="1">
    <source>
        <dbReference type="EMBL" id="MBW0533843.1"/>
    </source>
</evidence>
<dbReference type="Proteomes" id="UP000765509">
    <property type="component" value="Unassembled WGS sequence"/>
</dbReference>
<sequence>MIISSILSLRYKKPHRASRIVDPSLNLLSDSSISSSGSHPTPEFHTIFEHLQLEPLIENYIFCPQFLCLDGLTESVTADQPHFQRHNEPNEPDPPCTQPLHKFINSFEPCTQNTTNTKQNFIPTKCFIYQPFKNFLARFLQRAGIIKILHQHQQSQIHKGSPNVTSGIDWSGDGSLALEISITPIHVNL</sequence>
<dbReference type="EMBL" id="AVOT02038897">
    <property type="protein sequence ID" value="MBW0533843.1"/>
    <property type="molecule type" value="Genomic_DNA"/>
</dbReference>
<dbReference type="AlphaFoldDB" id="A0A9Q3IA61"/>
<evidence type="ECO:0000313" key="2">
    <source>
        <dbReference type="Proteomes" id="UP000765509"/>
    </source>
</evidence>
<proteinExistence type="predicted"/>